<sequence length="118" mass="12137">MHRSAPAAFVAAVLSAAMLCGCSAATHHAATVSTAHSSRPSKSQVIGGASRAIERLAGTSASSKQRITWLTTCVADRTYTHLSTNTLTLLAASNLAQISSPDQKVLSEAVTACQNQLA</sequence>
<dbReference type="EMBL" id="VIVQ01000001">
    <property type="protein sequence ID" value="TWE12043.1"/>
    <property type="molecule type" value="Genomic_DNA"/>
</dbReference>
<dbReference type="PROSITE" id="PS51257">
    <property type="entry name" value="PROKAR_LIPOPROTEIN"/>
    <property type="match status" value="1"/>
</dbReference>
<dbReference type="RefSeq" id="WP_145225740.1">
    <property type="nucleotide sequence ID" value="NZ_VIVQ01000001.1"/>
</dbReference>
<name>A0A561E8V4_9MICO</name>
<gene>
    <name evidence="2" type="ORF">BKA23_0839</name>
</gene>
<evidence type="ECO:0000313" key="3">
    <source>
        <dbReference type="Proteomes" id="UP000318297"/>
    </source>
</evidence>
<comment type="caution">
    <text evidence="2">The sequence shown here is derived from an EMBL/GenBank/DDBJ whole genome shotgun (WGS) entry which is preliminary data.</text>
</comment>
<dbReference type="AlphaFoldDB" id="A0A561E8V4"/>
<reference evidence="2 3" key="1">
    <citation type="submission" date="2019-06" db="EMBL/GenBank/DDBJ databases">
        <title>Sequencing the genomes of 1000 actinobacteria strains.</title>
        <authorList>
            <person name="Klenk H.-P."/>
        </authorList>
    </citation>
    <scope>NUCLEOTIDE SEQUENCE [LARGE SCALE GENOMIC DNA]</scope>
    <source>
        <strain evidence="2 3">DSM 19560</strain>
    </source>
</reference>
<keyword evidence="1" id="KW-0732">Signal</keyword>
<feature type="chain" id="PRO_5022150425" evidence="1">
    <location>
        <begin position="30"/>
        <end position="118"/>
    </location>
</feature>
<evidence type="ECO:0000313" key="2">
    <source>
        <dbReference type="EMBL" id="TWE12043.1"/>
    </source>
</evidence>
<accession>A0A561E8V4</accession>
<protein>
    <submittedName>
        <fullName evidence="2">Uncharacterized protein</fullName>
    </submittedName>
</protein>
<feature type="signal peptide" evidence="1">
    <location>
        <begin position="1"/>
        <end position="29"/>
    </location>
</feature>
<organism evidence="2 3">
    <name type="scientific">Rudaeicoccus suwonensis</name>
    <dbReference type="NCBI Taxonomy" id="657409"/>
    <lineage>
        <taxon>Bacteria</taxon>
        <taxon>Bacillati</taxon>
        <taxon>Actinomycetota</taxon>
        <taxon>Actinomycetes</taxon>
        <taxon>Micrococcales</taxon>
        <taxon>Dermacoccaceae</taxon>
        <taxon>Rudaeicoccus</taxon>
    </lineage>
</organism>
<evidence type="ECO:0000256" key="1">
    <source>
        <dbReference type="SAM" id="SignalP"/>
    </source>
</evidence>
<dbReference type="Proteomes" id="UP000318297">
    <property type="component" value="Unassembled WGS sequence"/>
</dbReference>
<keyword evidence="3" id="KW-1185">Reference proteome</keyword>
<proteinExistence type="predicted"/>